<dbReference type="InterPro" id="IPR001647">
    <property type="entry name" value="HTH_TetR"/>
</dbReference>
<dbReference type="PANTHER" id="PTHR47506:SF1">
    <property type="entry name" value="HTH-TYPE TRANSCRIPTIONAL REGULATOR YJDC"/>
    <property type="match status" value="1"/>
</dbReference>
<evidence type="ECO:0000313" key="6">
    <source>
        <dbReference type="EMBL" id="NLR74154.1"/>
    </source>
</evidence>
<evidence type="ECO:0000256" key="3">
    <source>
        <dbReference type="ARBA" id="ARBA00023163"/>
    </source>
</evidence>
<dbReference type="PROSITE" id="PS50977">
    <property type="entry name" value="HTH_TETR_2"/>
    <property type="match status" value="1"/>
</dbReference>
<dbReference type="RefSeq" id="WP_168875785.1">
    <property type="nucleotide sequence ID" value="NZ_JABAIM010000001.1"/>
</dbReference>
<dbReference type="SUPFAM" id="SSF48498">
    <property type="entry name" value="Tetracyclin repressor-like, C-terminal domain"/>
    <property type="match status" value="1"/>
</dbReference>
<evidence type="ECO:0000256" key="1">
    <source>
        <dbReference type="ARBA" id="ARBA00023015"/>
    </source>
</evidence>
<evidence type="ECO:0000256" key="4">
    <source>
        <dbReference type="PROSITE-ProRule" id="PRU00335"/>
    </source>
</evidence>
<comment type="caution">
    <text evidence="6">The sequence shown here is derived from an EMBL/GenBank/DDBJ whole genome shotgun (WGS) entry which is preliminary data.</text>
</comment>
<dbReference type="Pfam" id="PF00440">
    <property type="entry name" value="TetR_N"/>
    <property type="match status" value="1"/>
</dbReference>
<name>A0A847S315_9NEIS</name>
<evidence type="ECO:0000259" key="5">
    <source>
        <dbReference type="PROSITE" id="PS50977"/>
    </source>
</evidence>
<keyword evidence="2 4" id="KW-0238">DNA-binding</keyword>
<dbReference type="PRINTS" id="PR00455">
    <property type="entry name" value="HTHTETR"/>
</dbReference>
<dbReference type="AlphaFoldDB" id="A0A847S315"/>
<feature type="DNA-binding region" description="H-T-H motif" evidence="4">
    <location>
        <begin position="29"/>
        <end position="48"/>
    </location>
</feature>
<dbReference type="Proteomes" id="UP000587991">
    <property type="component" value="Unassembled WGS sequence"/>
</dbReference>
<sequence>MQAGRTATQDRIVETADRLFYERGYDHTSFADIADEVGLSRGNFYYHFKTKDDILTAVIAHRSRKTQQMLAAWADHAADPAGRIRQFIGMLTMNAARIRRHGCPVGTLCTELAKLEHPALPQASQLFTLFRQWLAQQFAQLGYALEADALAMHLLGRSQGIATLASAFNDEAYIQQEVMQLNQWLAQLPPPSGK</sequence>
<dbReference type="SUPFAM" id="SSF46689">
    <property type="entry name" value="Homeodomain-like"/>
    <property type="match status" value="1"/>
</dbReference>
<keyword evidence="1" id="KW-0805">Transcription regulation</keyword>
<protein>
    <submittedName>
        <fullName evidence="6">TetR/AcrR family transcriptional regulator</fullName>
    </submittedName>
</protein>
<reference evidence="6 7" key="1">
    <citation type="submission" date="2020-04" db="EMBL/GenBank/DDBJ databases">
        <title>Draft genome of Leeia sp. IMCC25680.</title>
        <authorList>
            <person name="Song J."/>
            <person name="Cho J.-C."/>
        </authorList>
    </citation>
    <scope>NUCLEOTIDE SEQUENCE [LARGE SCALE GENOMIC DNA]</scope>
    <source>
        <strain evidence="6 7">IMCC25680</strain>
    </source>
</reference>
<dbReference type="PANTHER" id="PTHR47506">
    <property type="entry name" value="TRANSCRIPTIONAL REGULATORY PROTEIN"/>
    <property type="match status" value="1"/>
</dbReference>
<dbReference type="GO" id="GO:0003677">
    <property type="term" value="F:DNA binding"/>
    <property type="evidence" value="ECO:0007669"/>
    <property type="project" value="UniProtKB-UniRule"/>
</dbReference>
<dbReference type="InterPro" id="IPR009057">
    <property type="entry name" value="Homeodomain-like_sf"/>
</dbReference>
<dbReference type="Gene3D" id="1.10.357.10">
    <property type="entry name" value="Tetracycline Repressor, domain 2"/>
    <property type="match status" value="1"/>
</dbReference>
<proteinExistence type="predicted"/>
<keyword evidence="3" id="KW-0804">Transcription</keyword>
<dbReference type="InterPro" id="IPR036271">
    <property type="entry name" value="Tet_transcr_reg_TetR-rel_C_sf"/>
</dbReference>
<organism evidence="6 7">
    <name type="scientific">Leeia aquatica</name>
    <dbReference type="NCBI Taxonomy" id="2725557"/>
    <lineage>
        <taxon>Bacteria</taxon>
        <taxon>Pseudomonadati</taxon>
        <taxon>Pseudomonadota</taxon>
        <taxon>Betaproteobacteria</taxon>
        <taxon>Neisseriales</taxon>
        <taxon>Leeiaceae</taxon>
        <taxon>Leeia</taxon>
    </lineage>
</organism>
<evidence type="ECO:0000256" key="2">
    <source>
        <dbReference type="ARBA" id="ARBA00023125"/>
    </source>
</evidence>
<gene>
    <name evidence="6" type="ORF">HF682_03175</name>
</gene>
<keyword evidence="7" id="KW-1185">Reference proteome</keyword>
<evidence type="ECO:0000313" key="7">
    <source>
        <dbReference type="Proteomes" id="UP000587991"/>
    </source>
</evidence>
<accession>A0A847S315</accession>
<dbReference type="EMBL" id="JABAIM010000001">
    <property type="protein sequence ID" value="NLR74154.1"/>
    <property type="molecule type" value="Genomic_DNA"/>
</dbReference>
<feature type="domain" description="HTH tetR-type" evidence="5">
    <location>
        <begin position="6"/>
        <end position="66"/>
    </location>
</feature>